<name>A0AAE9XI13_PORGN</name>
<dbReference type="Pfam" id="PF14902">
    <property type="entry name" value="DUF4494"/>
    <property type="match status" value="1"/>
</dbReference>
<accession>A0AAE9XI13</accession>
<evidence type="ECO:0000313" key="2">
    <source>
        <dbReference type="Proteomes" id="UP001179501"/>
    </source>
</evidence>
<reference evidence="1" key="1">
    <citation type="submission" date="2023-01" db="EMBL/GenBank/DDBJ databases">
        <title>Phages are important unrecognized players in the ecology of the oral pathogen Porphyromonas gingivalis.</title>
        <authorList>
            <person name="Matrishin C.B."/>
            <person name="Kauffman K.M."/>
        </authorList>
    </citation>
    <scope>NUCLEOTIDE SEQUENCE</scope>
    <source>
        <strain evidence="1">ATCC 49417</strain>
    </source>
</reference>
<evidence type="ECO:0000313" key="1">
    <source>
        <dbReference type="EMBL" id="WCG02604.1"/>
    </source>
</evidence>
<organism evidence="1 2">
    <name type="scientific">Porphyromonas gingivalis</name>
    <name type="common">Bacteroides gingivalis</name>
    <dbReference type="NCBI Taxonomy" id="837"/>
    <lineage>
        <taxon>Bacteria</taxon>
        <taxon>Pseudomonadati</taxon>
        <taxon>Bacteroidota</taxon>
        <taxon>Bacteroidia</taxon>
        <taxon>Bacteroidales</taxon>
        <taxon>Porphyromonadaceae</taxon>
        <taxon>Porphyromonas</taxon>
    </lineage>
</organism>
<dbReference type="Proteomes" id="UP001179501">
    <property type="component" value="Chromosome"/>
</dbReference>
<dbReference type="InterPro" id="IPR027848">
    <property type="entry name" value="DUF4494"/>
</dbReference>
<proteinExistence type="predicted"/>
<sequence length="142" mass="16119">MIYCQVKARLDKVQEDGSLKQVSEVYLVETDCFGVAERTVQEYIAPTASGDFDIVAIARKNYAEVLRGQEDAAEKWFHCKLNLVTLDEKSGREKKSPFDLLVNADTAMDAHKRVDEHMKGSISDYIVEKVEETKILEVFAEK</sequence>
<gene>
    <name evidence="1" type="ORF">NY151_08045</name>
</gene>
<dbReference type="EMBL" id="CP116614">
    <property type="protein sequence ID" value="WCG02604.1"/>
    <property type="molecule type" value="Genomic_DNA"/>
</dbReference>
<dbReference type="RefSeq" id="WP_077083608.1">
    <property type="nucleotide sequence ID" value="NZ_CP116614.1"/>
</dbReference>
<dbReference type="AlphaFoldDB" id="A0AAE9XI13"/>
<protein>
    <submittedName>
        <fullName evidence="1">DUF4494 domain-containing protein</fullName>
    </submittedName>
</protein>